<dbReference type="Pfam" id="PF05738">
    <property type="entry name" value="Cna_B"/>
    <property type="match status" value="15"/>
</dbReference>
<feature type="domain" description="CNA-B" evidence="8">
    <location>
        <begin position="1756"/>
        <end position="1837"/>
    </location>
</feature>
<reference evidence="10" key="1">
    <citation type="submission" date="2011-01" db="EMBL/GenBank/DDBJ databases">
        <authorList>
            <person name="Muzny D."/>
            <person name="Qin X."/>
            <person name="Buhay C."/>
            <person name="Dugan-Rocha S."/>
            <person name="Ding Y."/>
            <person name="Chen G."/>
            <person name="Hawes A."/>
            <person name="Holder M."/>
            <person name="Jhangiani S."/>
            <person name="Johnson A."/>
            <person name="Khan Z."/>
            <person name="Li Z."/>
            <person name="Liu W."/>
            <person name="Liu X."/>
            <person name="Perez L."/>
            <person name="Shen H."/>
            <person name="Wang Q."/>
            <person name="Watt J."/>
            <person name="Xi L."/>
            <person name="Xin Y."/>
            <person name="Zhou J."/>
            <person name="Deng J."/>
            <person name="Jiang H."/>
            <person name="Liu Y."/>
            <person name="Qu J."/>
            <person name="Song X.-Z."/>
            <person name="Zhang L."/>
            <person name="Villasana D."/>
            <person name="Johnson A."/>
            <person name="Liu J."/>
            <person name="Liyanage D."/>
            <person name="Lorensuhewa L."/>
            <person name="Robinson T."/>
            <person name="Song A."/>
            <person name="Song B.-B."/>
            <person name="Dinh H."/>
            <person name="Thornton R."/>
            <person name="Coyle M."/>
            <person name="Francisco L."/>
            <person name="Jackson L."/>
            <person name="Javaid M."/>
            <person name="Korchina V."/>
            <person name="Kovar C."/>
            <person name="Mata R."/>
            <person name="Mathew T."/>
            <person name="Ngo R."/>
            <person name="Nguyen L."/>
            <person name="Nguyen N."/>
            <person name="Okwuonu G."/>
            <person name="Ongeri F."/>
            <person name="Pham C."/>
            <person name="Simmons D."/>
            <person name="Wilczek-Boney K."/>
            <person name="Hale W."/>
            <person name="Jakkamsetti A."/>
            <person name="Pham P."/>
            <person name="Ruth R."/>
            <person name="San Lucas F."/>
            <person name="Warren J."/>
            <person name="Zhang J."/>
            <person name="Zhao Z."/>
            <person name="Zhou C."/>
            <person name="Zhu D."/>
            <person name="Lee S."/>
            <person name="Bess C."/>
            <person name="Blankenburg K."/>
            <person name="Forbes L."/>
            <person name="Fu Q."/>
            <person name="Gubbala S."/>
            <person name="Hirani K."/>
            <person name="Jayaseelan J.C."/>
            <person name="Lara F."/>
            <person name="Munidasa M."/>
            <person name="Palculict T."/>
            <person name="Patil S."/>
            <person name="Pu L.-L."/>
            <person name="Saada N."/>
            <person name="Tang L."/>
            <person name="Weissenberger G."/>
            <person name="Zhu Y."/>
            <person name="Hemphill L."/>
            <person name="Shang Y."/>
            <person name="Youmans B."/>
            <person name="Ayvaz T."/>
            <person name="Ross M."/>
            <person name="Santibanez J."/>
            <person name="Aqrawi P."/>
            <person name="Gross S."/>
            <person name="Joshi V."/>
            <person name="Fowler G."/>
            <person name="Nazareth L."/>
            <person name="Reid J."/>
            <person name="Worley K."/>
            <person name="Petrosino J."/>
            <person name="Highlander S."/>
            <person name="Gibbs R."/>
        </authorList>
    </citation>
    <scope>NUCLEOTIDE SEQUENCE [LARGE SCALE GENOMIC DNA]</scope>
    <source>
        <strain evidence="10">ATCC 19414</strain>
    </source>
</reference>
<proteinExistence type="predicted"/>
<feature type="domain" description="CNA-B" evidence="8">
    <location>
        <begin position="997"/>
        <end position="1084"/>
    </location>
</feature>
<keyword evidence="11" id="KW-1185">Reference proteome</keyword>
<feature type="domain" description="CNA-B" evidence="8">
    <location>
        <begin position="622"/>
        <end position="703"/>
    </location>
</feature>
<organism evidence="10 11">
    <name type="scientific">Erysipelothrix rhusiopathiae ATCC 19414</name>
    <dbReference type="NCBI Taxonomy" id="525280"/>
    <lineage>
        <taxon>Bacteria</taxon>
        <taxon>Bacillati</taxon>
        <taxon>Bacillota</taxon>
        <taxon>Erysipelotrichia</taxon>
        <taxon>Erysipelotrichales</taxon>
        <taxon>Erysipelotrichaceae</taxon>
        <taxon>Erysipelothrix</taxon>
    </lineage>
</organism>
<feature type="domain" description="CNA-B" evidence="8">
    <location>
        <begin position="434"/>
        <end position="525"/>
    </location>
</feature>
<evidence type="ECO:0000256" key="1">
    <source>
        <dbReference type="ARBA" id="ARBA00004191"/>
    </source>
</evidence>
<evidence type="ECO:0000256" key="4">
    <source>
        <dbReference type="ARBA" id="ARBA00022729"/>
    </source>
</evidence>
<comment type="caution">
    <text evidence="10">The sequence shown here is derived from an EMBL/GenBank/DDBJ whole genome shotgun (WGS) entry which is preliminary data.</text>
</comment>
<evidence type="ECO:0000256" key="2">
    <source>
        <dbReference type="ARBA" id="ARBA00022512"/>
    </source>
</evidence>
<feature type="domain" description="CNA-B" evidence="8">
    <location>
        <begin position="1482"/>
        <end position="1568"/>
    </location>
</feature>
<keyword evidence="6" id="KW-1133">Transmembrane helix</keyword>
<dbReference type="Gene3D" id="2.60.40.1140">
    <property type="entry name" value="Collagen-binding surface protein Cna, B-type domain"/>
    <property type="match status" value="15"/>
</dbReference>
<dbReference type="Proteomes" id="UP000003028">
    <property type="component" value="Unassembled WGS sequence"/>
</dbReference>
<dbReference type="CDD" id="cd00222">
    <property type="entry name" value="CollagenBindB"/>
    <property type="match status" value="9"/>
</dbReference>
<evidence type="ECO:0000256" key="3">
    <source>
        <dbReference type="ARBA" id="ARBA00022525"/>
    </source>
</evidence>
<dbReference type="SUPFAM" id="SSF49401">
    <property type="entry name" value="Bacterial adhesins"/>
    <property type="match status" value="2"/>
</dbReference>
<feature type="chain" id="PRO_5038782802" evidence="7">
    <location>
        <begin position="27"/>
        <end position="1996"/>
    </location>
</feature>
<name>E7FUK7_ERYRH</name>
<feature type="domain" description="CNA-B" evidence="8">
    <location>
        <begin position="806"/>
        <end position="884"/>
    </location>
</feature>
<feature type="domain" description="CNA-B" evidence="8">
    <location>
        <begin position="711"/>
        <end position="798"/>
    </location>
</feature>
<protein>
    <submittedName>
        <fullName evidence="10">LPXTG-motif cell wall anchor domain protein</fullName>
    </submittedName>
</protein>
<dbReference type="InterPro" id="IPR008966">
    <property type="entry name" value="Adhesion_dom_sf"/>
</dbReference>
<feature type="domain" description="CNA-B" evidence="8">
    <location>
        <begin position="1281"/>
        <end position="1369"/>
    </location>
</feature>
<keyword evidence="2" id="KW-0134">Cell wall</keyword>
<sequence length="1996" mass="222153">MGGYMKRKLFALLMAVVMFVSTGIQLDADTARVANQNSLITDFNFSNTNLNHGYETSVTVQFAETGNRKLNSGDVMELRLPMDQKVDSNGSPYSVGLKGISQTIKLTMPGVENPLGHVYVTEGNVHVVFTDEVNQLNNIAGSFTFRVEGYNNNTQNIKETIYTNLGTSLSEKSVQVEGEFQGGGSYEMFSKLGGMSRDEEEVVRWVLLLNGEREGFMTEMTVRDTIGVGHEYIPGSLVFMVTDHTGNRYSVSEQEFRNQFGGVWINGQSLIVSTHPGKLHYASIEVMYNTKITDLKQAQLENKAVASFYDNEGYPQTIEKEVSVENHYASGSIVGNKPKPGVLRIVKVVDGTETPVAGVTFTVKNDRGALIERVTTDESGVVNLSLKDGRYTIEEVEAPSWLVVDSKPITVDVDQNAEVGTLAVFKNEIKKTNVKVSKKWVGGPSPHPVVAFNLMQTVDGVTTESGRILTLEGGKSSVVFEDLPQATATGQRITYSVEEAGFATDEYQVDITPINENNEIFVTNTFIKDTELTDFKVFKTWKGGPSAKPSVSVQLYANGELVEGSILEIPSGQSSVTFKDLPAYKSGVAIDYSIREVDVPENYKENIIKPNHIENEYLLKDVTMTKKWVGGNPVRPETKYVLVADGVDTQNTITLTQQTSHTFKDMPKYNEQGKEIVYSVREVVIPEGYDASYSDDGLTVTNTFRMEYVDVTANKVWVDSLNQGNHPTVRFQLFQSIDGVSSAVNGVYQDLSEGSVTFENLPKTTQDGKSIRYFVREANITKHYEVHYSADGLTVTNTFKPDMISVNVEKIWNHGPIVRPEIEIQLYANGVPVSNGKRTLRNGQTNLVYRNLPKQDHDGDIVYSVKELTQLDHYVTRYEGSGTDLKIINDYQIPTKPIIARKVWEGGPSPRPTISLVLSKRIEGSNEILPVPLAPIELKDGETEAHFGDLPIKTLDGKTITYFANEVEVPQGYLGLNSFSDPLTVINRFDVKTGPIYGKKVWRGGPELKPEIEIKLQERYDGETDYRDSGVAPKILKSGSDTVRFDSMPTFALEGRRIEYKLKEVNVPNGYTQIKSLNNLELINAYDQGNTSVTARKIWVGGHKETVTLRLYQDVDGIETPVPNGERVLKESEEQVVTFTDLPERTLDGKDITYFVREAGVPENYSVSYSSDRLTVTNTFQEGVTHLNVKKIWQGGPGPSVPLELELLRNGESTGVIQKMMPGDHDIVFANLPKFNEDNVPYLYSVREVNDIEHYSLENISHDGDTSVTLTNVYDYGLQNITAKKVWTNGVSPRPDIEFELRRTTSPSDKVGESTGMIQTLRDGETTTVFEDLEVRDDEGKTYTYFVKELTSVPNTVTQYSPDGLTVYNHYVSPTTSIRILKTWVDGPEVRPDTTFQLTRRLKGTHDEFIDVLGMQEQLPSGQSHLDFVDVPQNDHQGKPYEYAVREVSVPENYTVSVAPITDANTIEVTNTYHAPLKTVSAFKVWSGGEKARDNVVFELYRRVEDKAFEAVPNQKETLTPLMASVSFTDVPEFDTQGRRFEYRVKEIQGPEFFDASYSDDGLTVTNTYNPGVTEVAFKKVWVDGPEKHPTIVVDLYANNVKTEHALTLQHGEHEASFTNLPKRDEAGIDIVYSVQERDVPENYDVSYQGTTITNTFNQGMRDVSVTKRWNGGPMSRPNVTFELYADQKATGMTQVLASGEKTVTFADVPVYTAQGTKIVYRVEEVNVPEHYDVSYSSDGLTVTNTYNQGIRDVIATKKWVGGASSNRPTVIFDLYADGVKTHQTATLHDGTTQARFTKLPVRNQDGSIIHYTVQERSKHEAYDVSYSADGLTVTNTFNPGSQTITAHKVWVGGPDDKPDVVFELYANNKPLGVKKILGSGVKSISFRRQPVFDDFGKRIKYHIVEHDVPGYKITYSADGLTAINTYTKIDNGVGSLNNRPTKPSVPPLHGVNVLGMSKDRLSALPNTGVGGPQMQYTAALGLIALGLILRRKKRK</sequence>
<evidence type="ECO:0000256" key="5">
    <source>
        <dbReference type="ARBA" id="ARBA00023088"/>
    </source>
</evidence>
<dbReference type="Gene3D" id="2.60.40.740">
    <property type="match status" value="1"/>
</dbReference>
<dbReference type="Pfam" id="PF17802">
    <property type="entry name" value="SpaA"/>
    <property type="match status" value="1"/>
</dbReference>
<gene>
    <name evidence="10" type="ORF">HMPREF0357_10207</name>
</gene>
<dbReference type="GO" id="GO:0007155">
    <property type="term" value="P:cell adhesion"/>
    <property type="evidence" value="ECO:0007669"/>
    <property type="project" value="InterPro"/>
</dbReference>
<dbReference type="EMBL" id="ACLK02000001">
    <property type="protein sequence ID" value="EFY09412.1"/>
    <property type="molecule type" value="Genomic_DNA"/>
</dbReference>
<feature type="domain" description="CNA-B" evidence="8">
    <location>
        <begin position="1094"/>
        <end position="1179"/>
    </location>
</feature>
<keyword evidence="5" id="KW-0572">Peptidoglycan-anchor</keyword>
<feature type="domain" description="CNA-B" evidence="8">
    <location>
        <begin position="1577"/>
        <end position="1656"/>
    </location>
</feature>
<feature type="domain" description="CNA-B" evidence="8">
    <location>
        <begin position="1664"/>
        <end position="1746"/>
    </location>
</feature>
<dbReference type="Gene3D" id="2.60.40.1280">
    <property type="match status" value="1"/>
</dbReference>
<dbReference type="InterPro" id="IPR011252">
    <property type="entry name" value="Fibrogen-bd_dom1"/>
</dbReference>
<feature type="signal peptide" evidence="7">
    <location>
        <begin position="1"/>
        <end position="26"/>
    </location>
</feature>
<dbReference type="InterPro" id="IPR008454">
    <property type="entry name" value="Collagen-bd_Cna-like_B-typ_dom"/>
</dbReference>
<dbReference type="SUPFAM" id="SSF49478">
    <property type="entry name" value="Cna protein B-type domain"/>
    <property type="match status" value="17"/>
</dbReference>
<dbReference type="InterPro" id="IPR041033">
    <property type="entry name" value="SpaA_PFL_dom_1"/>
</dbReference>
<evidence type="ECO:0000256" key="7">
    <source>
        <dbReference type="SAM" id="SignalP"/>
    </source>
</evidence>
<dbReference type="Gene3D" id="2.60.40.10">
    <property type="entry name" value="Immunoglobulins"/>
    <property type="match status" value="1"/>
</dbReference>
<keyword evidence="3" id="KW-0964">Secreted</keyword>
<evidence type="ECO:0000259" key="9">
    <source>
        <dbReference type="Pfam" id="PF17802"/>
    </source>
</evidence>
<keyword evidence="4 7" id="KW-0732">Signal</keyword>
<dbReference type="InterPro" id="IPR013783">
    <property type="entry name" value="Ig-like_fold"/>
</dbReference>
<feature type="domain" description="CNA-B" evidence="8">
    <location>
        <begin position="1379"/>
        <end position="1472"/>
    </location>
</feature>
<dbReference type="STRING" id="1648.A2I91_06170"/>
<feature type="domain" description="SpaA-like prealbumin fold" evidence="9">
    <location>
        <begin position="343"/>
        <end position="420"/>
    </location>
</feature>
<feature type="domain" description="CNA-B" evidence="8">
    <location>
        <begin position="1845"/>
        <end position="1926"/>
    </location>
</feature>
<comment type="subcellular location">
    <subcellularLocation>
        <location evidence="1">Secreted</location>
        <location evidence="1">Cell wall</location>
    </subcellularLocation>
</comment>
<keyword evidence="6" id="KW-0472">Membrane</keyword>
<evidence type="ECO:0000313" key="10">
    <source>
        <dbReference type="EMBL" id="EFY09412.1"/>
    </source>
</evidence>
<evidence type="ECO:0000256" key="6">
    <source>
        <dbReference type="SAM" id="Phobius"/>
    </source>
</evidence>
<feature type="transmembrane region" description="Helical" evidence="6">
    <location>
        <begin position="1974"/>
        <end position="1990"/>
    </location>
</feature>
<evidence type="ECO:0000259" key="8">
    <source>
        <dbReference type="Pfam" id="PF05738"/>
    </source>
</evidence>
<accession>E7FUK7</accession>
<feature type="domain" description="CNA-B" evidence="8">
    <location>
        <begin position="1188"/>
        <end position="1272"/>
    </location>
</feature>
<feature type="domain" description="CNA-B" evidence="8">
    <location>
        <begin position="536"/>
        <end position="607"/>
    </location>
</feature>
<keyword evidence="6" id="KW-0812">Transmembrane</keyword>
<evidence type="ECO:0000313" key="11">
    <source>
        <dbReference type="Proteomes" id="UP000003028"/>
    </source>
</evidence>